<dbReference type="InterPro" id="IPR040457">
    <property type="entry name" value="GCP_C"/>
</dbReference>
<evidence type="ECO:0000259" key="9">
    <source>
        <dbReference type="Pfam" id="PF17681"/>
    </source>
</evidence>
<dbReference type="GO" id="GO:0000922">
    <property type="term" value="C:spindle pole"/>
    <property type="evidence" value="ECO:0007669"/>
    <property type="project" value="InterPro"/>
</dbReference>
<dbReference type="InterPro" id="IPR041470">
    <property type="entry name" value="GCP_N"/>
</dbReference>
<dbReference type="GO" id="GO:0044732">
    <property type="term" value="C:mitotic spindle pole body"/>
    <property type="evidence" value="ECO:0007669"/>
    <property type="project" value="TreeGrafter"/>
</dbReference>
<evidence type="ECO:0000256" key="3">
    <source>
        <dbReference type="ARBA" id="ARBA00022490"/>
    </source>
</evidence>
<dbReference type="PANTHER" id="PTHR19302">
    <property type="entry name" value="GAMMA TUBULIN COMPLEX PROTEIN"/>
    <property type="match status" value="1"/>
</dbReference>
<dbReference type="GO" id="GO:0051011">
    <property type="term" value="F:microtubule minus-end binding"/>
    <property type="evidence" value="ECO:0007669"/>
    <property type="project" value="TreeGrafter"/>
</dbReference>
<dbReference type="EMBL" id="LCWV01000007">
    <property type="protein sequence ID" value="PWI71377.1"/>
    <property type="molecule type" value="Genomic_DNA"/>
</dbReference>
<dbReference type="InterPro" id="IPR007259">
    <property type="entry name" value="GCP"/>
</dbReference>
<keyword evidence="3" id="KW-0963">Cytoplasm</keyword>
<name>A0A2U3EA57_PURLI</name>
<dbReference type="GO" id="GO:0005874">
    <property type="term" value="C:microtubule"/>
    <property type="evidence" value="ECO:0007669"/>
    <property type="project" value="UniProtKB-KW"/>
</dbReference>
<feature type="region of interest" description="Disordered" evidence="6">
    <location>
        <begin position="1116"/>
        <end position="1144"/>
    </location>
</feature>
<evidence type="ECO:0000256" key="5">
    <source>
        <dbReference type="ARBA" id="ARBA00023212"/>
    </source>
</evidence>
<feature type="compositionally biased region" description="Polar residues" evidence="6">
    <location>
        <begin position="487"/>
        <end position="502"/>
    </location>
</feature>
<keyword evidence="4" id="KW-0493">Microtubule</keyword>
<comment type="similarity">
    <text evidence="2">Belongs to the TUBGCP family.</text>
</comment>
<dbReference type="GO" id="GO:0051225">
    <property type="term" value="P:spindle assembly"/>
    <property type="evidence" value="ECO:0007669"/>
    <property type="project" value="TreeGrafter"/>
</dbReference>
<keyword evidence="5" id="KW-0206">Cytoskeleton</keyword>
<dbReference type="Pfam" id="PF17681">
    <property type="entry name" value="GCP_N_terminal"/>
    <property type="match status" value="1"/>
</dbReference>
<protein>
    <recommendedName>
        <fullName evidence="12">Spindle pole body component</fullName>
    </recommendedName>
</protein>
<gene>
    <name evidence="10" type="ORF">PCL_11471</name>
</gene>
<dbReference type="GO" id="GO:0000278">
    <property type="term" value="P:mitotic cell cycle"/>
    <property type="evidence" value="ECO:0007669"/>
    <property type="project" value="TreeGrafter"/>
</dbReference>
<dbReference type="PANTHER" id="PTHR19302:SF27">
    <property type="entry name" value="GAMMA-TUBULIN COMPLEX COMPONENT 4"/>
    <property type="match status" value="1"/>
</dbReference>
<evidence type="ECO:0000256" key="6">
    <source>
        <dbReference type="SAM" id="MobiDB-lite"/>
    </source>
</evidence>
<organism evidence="10 11">
    <name type="scientific">Purpureocillium lilacinum</name>
    <name type="common">Paecilomyces lilacinus</name>
    <dbReference type="NCBI Taxonomy" id="33203"/>
    <lineage>
        <taxon>Eukaryota</taxon>
        <taxon>Fungi</taxon>
        <taxon>Dikarya</taxon>
        <taxon>Ascomycota</taxon>
        <taxon>Pezizomycotina</taxon>
        <taxon>Sordariomycetes</taxon>
        <taxon>Hypocreomycetidae</taxon>
        <taxon>Hypocreales</taxon>
        <taxon>Ophiocordycipitaceae</taxon>
        <taxon>Purpureocillium</taxon>
    </lineage>
</organism>
<feature type="compositionally biased region" description="Basic and acidic residues" evidence="6">
    <location>
        <begin position="514"/>
        <end position="526"/>
    </location>
</feature>
<accession>A0A2U3EA57</accession>
<proteinExistence type="inferred from homology"/>
<dbReference type="Pfam" id="PF06911">
    <property type="entry name" value="Senescence"/>
    <property type="match status" value="1"/>
</dbReference>
<comment type="subcellular location">
    <subcellularLocation>
        <location evidence="1">Cytoplasm</location>
        <location evidence="1">Cytoskeleton</location>
        <location evidence="1">Microtubule organizing center</location>
    </subcellularLocation>
</comment>
<sequence>MASGHNDPKLLYAVDGIKAYHIANGNEESLTPTGAQTLSLLMVPTSSGFADPSGVGNGEEDFYLHLHLPPELDLPLPATTQIYHQPPTSYLIPRWDLGPDSGAFTRIEFPAAGSRPGIQEDVDTFETILAQCTAFLERTPAPRPRKSKAAEAKAGEAAGEELPPYNPADFDPGEGYVQGSHSSSSGKGGRIVLVDEEDGSVIGELSEGFQVVEDGAVRPGSKDPVEISLPADGTQNIAVQPLSIEDELHPAYRKSTLVNTASKASRFIITTSDYVTKTLQSQADNFTKNTQPVAKPVSFSPTTHAHIRRINQFSTKTAGLSATTVGSIGKVAQNFGAHVTKRKDGRARGYDKDGKMIETYKPGMLNKSLMAFNTVVDGIEQAGRNLLTSTSASASQVVGHRWGPEAGDVARNIGGGFKNVGLVYIDVTGVSRRAILKSVAKGMVVGKVKGGGEVIVGGGDGGDATIAAGGNGGDATIAAGGNGGGSTAQSAYGDSASVSVEQSSEDPRAASPGARRDNRSDTSKLHPTGDVRLVGIWQSMCRYELLGSFILIAHDIADYIRSIKRKRRMLHEILLSLSGHPSPLLRSTDDDSHARAGISPPERQLLASAAHLSDIHVKLLTYTSQISSAHPSAICRAVAAAISSVHLAAFQRKVLEVEESILKDDPELVGAYNIVPLTAVMGEFKQWTRRMEWLWEVVQYMLAREKDSAACQGADLINRLRKELQSGYQDVADTALSLVTMAETAWLKQVSAWVLYGRLPDFGGDDFFVQKSQTAEEDFVLLRERLPSFVAPTTASSMLFIGKSLNHVRVMGDMNAGLGGLRHVSSKLKELGNLSFPLNGVTFSRTITSIRLSLSENTLQKILPLARVVEILQLFREFFLLGRGEFALALTHEADEKIRHRWRRAGNLAYEKDDGLKNVTVKDGEVAAVLNRTWAVLASMQGQHADEDESLELARDVLRLQLTKSRPPIPMSGGKGLGPDAIRLLDSSPFRNMLFSVPAAVFADLPSPLDMVISPSDLQIYSCINSYLLSLRRAHIRLTDLWKITSLRRHHPAPPGAGEHAALLRQRWSARSVALRSSWTTASAAIFFLGETEAYLQTEIVEGMWETFSAWLTGTESRRDGPNTNRSGAATPAANAGRQESEDEDLFLDDWDSQTQRQAAKTSKKPAHDPQTLSAAHTLYLRTLVHRLLLTQPSFTDPLYTLLVHIDHLVAHVQRLHSIFTSIDLETDAGVVDAFVDLNREQREVMGLLRGVEDKVRKGIEGVVEALRNLENNSDFLAEWESQGTMTDDDDMSDGQRYAPGRIGGVNRLLMKLDFGSWLGNRTDGWE</sequence>
<dbReference type="InterPro" id="IPR009686">
    <property type="entry name" value="Senescence/spartin_C"/>
</dbReference>
<feature type="domain" description="Gamma tubulin complex component C-terminal" evidence="7">
    <location>
        <begin position="1005"/>
        <end position="1317"/>
    </location>
</feature>
<dbReference type="GO" id="GO:0043015">
    <property type="term" value="F:gamma-tubulin binding"/>
    <property type="evidence" value="ECO:0007669"/>
    <property type="project" value="InterPro"/>
</dbReference>
<dbReference type="GO" id="GO:0000930">
    <property type="term" value="C:gamma-tubulin complex"/>
    <property type="evidence" value="ECO:0007669"/>
    <property type="project" value="TreeGrafter"/>
</dbReference>
<evidence type="ECO:0008006" key="12">
    <source>
        <dbReference type="Google" id="ProtNLM"/>
    </source>
</evidence>
<dbReference type="GO" id="GO:0007020">
    <property type="term" value="P:microtubule nucleation"/>
    <property type="evidence" value="ECO:0007669"/>
    <property type="project" value="InterPro"/>
</dbReference>
<evidence type="ECO:0000256" key="1">
    <source>
        <dbReference type="ARBA" id="ARBA00004267"/>
    </source>
</evidence>
<feature type="domain" description="Gamma tubulin complex component protein N-terminal" evidence="9">
    <location>
        <begin position="570"/>
        <end position="856"/>
    </location>
</feature>
<evidence type="ECO:0000259" key="8">
    <source>
        <dbReference type="Pfam" id="PF06911"/>
    </source>
</evidence>
<evidence type="ECO:0000259" key="7">
    <source>
        <dbReference type="Pfam" id="PF04130"/>
    </source>
</evidence>
<evidence type="ECO:0000256" key="2">
    <source>
        <dbReference type="ARBA" id="ARBA00010337"/>
    </source>
</evidence>
<evidence type="ECO:0000313" key="10">
    <source>
        <dbReference type="EMBL" id="PWI71377.1"/>
    </source>
</evidence>
<reference evidence="10 11" key="1">
    <citation type="journal article" date="2016" name="Front. Microbiol.">
        <title>Genome and transcriptome sequences reveal the specific parasitism of the nematophagous Purpureocillium lilacinum 36-1.</title>
        <authorList>
            <person name="Xie J."/>
            <person name="Li S."/>
            <person name="Mo C."/>
            <person name="Xiao X."/>
            <person name="Peng D."/>
            <person name="Wang G."/>
            <person name="Xiao Y."/>
        </authorList>
    </citation>
    <scope>NUCLEOTIDE SEQUENCE [LARGE SCALE GENOMIC DNA]</scope>
    <source>
        <strain evidence="10 11">36-1</strain>
    </source>
</reference>
<dbReference type="GO" id="GO:0051321">
    <property type="term" value="P:meiotic cell cycle"/>
    <property type="evidence" value="ECO:0007669"/>
    <property type="project" value="TreeGrafter"/>
</dbReference>
<feature type="domain" description="Senescence" evidence="8">
    <location>
        <begin position="255"/>
        <end position="441"/>
    </location>
</feature>
<feature type="region of interest" description="Disordered" evidence="6">
    <location>
        <begin position="483"/>
        <end position="526"/>
    </location>
</feature>
<dbReference type="GO" id="GO:0031122">
    <property type="term" value="P:cytoplasmic microtubule organization"/>
    <property type="evidence" value="ECO:0007669"/>
    <property type="project" value="TreeGrafter"/>
</dbReference>
<dbReference type="InterPro" id="IPR042241">
    <property type="entry name" value="GCP_C_sf"/>
</dbReference>
<dbReference type="Gene3D" id="1.20.120.1900">
    <property type="entry name" value="Gamma-tubulin complex, C-terminal domain"/>
    <property type="match status" value="1"/>
</dbReference>
<evidence type="ECO:0000256" key="4">
    <source>
        <dbReference type="ARBA" id="ARBA00022701"/>
    </source>
</evidence>
<comment type="caution">
    <text evidence="10">The sequence shown here is derived from an EMBL/GenBank/DDBJ whole genome shotgun (WGS) entry which is preliminary data.</text>
</comment>
<feature type="region of interest" description="Disordered" evidence="6">
    <location>
        <begin position="140"/>
        <end position="189"/>
    </location>
</feature>
<evidence type="ECO:0000313" key="11">
    <source>
        <dbReference type="Proteomes" id="UP000245956"/>
    </source>
</evidence>
<dbReference type="Proteomes" id="UP000245956">
    <property type="component" value="Unassembled WGS sequence"/>
</dbReference>
<dbReference type="Pfam" id="PF04130">
    <property type="entry name" value="GCP_C_terminal"/>
    <property type="match status" value="1"/>
</dbReference>